<evidence type="ECO:0000259" key="2">
    <source>
        <dbReference type="Pfam" id="PF00465"/>
    </source>
</evidence>
<name>A0A9D1HCP6_9FLAO</name>
<dbReference type="SUPFAM" id="SSF56796">
    <property type="entry name" value="Dehydroquinate synthase-like"/>
    <property type="match status" value="1"/>
</dbReference>
<comment type="caution">
    <text evidence="4">The sequence shown here is derived from an EMBL/GenBank/DDBJ whole genome shotgun (WGS) entry which is preliminary data.</text>
</comment>
<gene>
    <name evidence="4" type="ORF">IAC44_06755</name>
</gene>
<dbReference type="EMBL" id="DVLY01000171">
    <property type="protein sequence ID" value="HIT98517.1"/>
    <property type="molecule type" value="Genomic_DNA"/>
</dbReference>
<dbReference type="Gene3D" id="3.40.50.1970">
    <property type="match status" value="1"/>
</dbReference>
<protein>
    <submittedName>
        <fullName evidence="4">Iron-containing alcohol dehydrogenase</fullName>
    </submittedName>
</protein>
<proteinExistence type="predicted"/>
<reference evidence="4" key="1">
    <citation type="submission" date="2020-10" db="EMBL/GenBank/DDBJ databases">
        <authorList>
            <person name="Gilroy R."/>
        </authorList>
    </citation>
    <scope>NUCLEOTIDE SEQUENCE</scope>
    <source>
        <strain evidence="4">1383</strain>
    </source>
</reference>
<dbReference type="PANTHER" id="PTHR11496:SF104">
    <property type="entry name" value="3-DEOXY-ALPHA-D-MANNO-OCTULOSONATE 8-OXIDASE"/>
    <property type="match status" value="1"/>
</dbReference>
<accession>A0A9D1HCP6</accession>
<dbReference type="Pfam" id="PF00465">
    <property type="entry name" value="Fe-ADH"/>
    <property type="match status" value="1"/>
</dbReference>
<dbReference type="Pfam" id="PF25137">
    <property type="entry name" value="ADH_Fe_C"/>
    <property type="match status" value="1"/>
</dbReference>
<dbReference type="Gene3D" id="1.20.1090.10">
    <property type="entry name" value="Dehydroquinate synthase-like - alpha domain"/>
    <property type="match status" value="1"/>
</dbReference>
<dbReference type="CDD" id="cd08184">
    <property type="entry name" value="Fe-ADH_KdnB-like"/>
    <property type="match status" value="1"/>
</dbReference>
<evidence type="ECO:0000256" key="1">
    <source>
        <dbReference type="ARBA" id="ARBA00023002"/>
    </source>
</evidence>
<evidence type="ECO:0000313" key="5">
    <source>
        <dbReference type="Proteomes" id="UP000824161"/>
    </source>
</evidence>
<dbReference type="InterPro" id="IPR056798">
    <property type="entry name" value="ADH_Fe_C"/>
</dbReference>
<organism evidence="4 5">
    <name type="scientific">Candidatus Merdimorpha stercoravium</name>
    <dbReference type="NCBI Taxonomy" id="2840863"/>
    <lineage>
        <taxon>Bacteria</taxon>
        <taxon>Pseudomonadati</taxon>
        <taxon>Bacteroidota</taxon>
        <taxon>Flavobacteriia</taxon>
        <taxon>Flavobacteriales</taxon>
        <taxon>Candidatus Merdimorpha</taxon>
    </lineage>
</organism>
<dbReference type="Proteomes" id="UP000824161">
    <property type="component" value="Unassembled WGS sequence"/>
</dbReference>
<dbReference type="InterPro" id="IPR039697">
    <property type="entry name" value="Alcohol_dehydrogenase_Fe"/>
</dbReference>
<keyword evidence="1" id="KW-0560">Oxidoreductase</keyword>
<reference evidence="4" key="2">
    <citation type="journal article" date="2021" name="PeerJ">
        <title>Extensive microbial diversity within the chicken gut microbiome revealed by metagenomics and culture.</title>
        <authorList>
            <person name="Gilroy R."/>
            <person name="Ravi A."/>
            <person name="Getino M."/>
            <person name="Pursley I."/>
            <person name="Horton D.L."/>
            <person name="Alikhan N.F."/>
            <person name="Baker D."/>
            <person name="Gharbi K."/>
            <person name="Hall N."/>
            <person name="Watson M."/>
            <person name="Adriaenssens E.M."/>
            <person name="Foster-Nyarko E."/>
            <person name="Jarju S."/>
            <person name="Secka A."/>
            <person name="Antonio M."/>
            <person name="Oren A."/>
            <person name="Chaudhuri R.R."/>
            <person name="La Ragione R."/>
            <person name="Hildebrand F."/>
            <person name="Pallen M.J."/>
        </authorList>
    </citation>
    <scope>NUCLEOTIDE SEQUENCE</scope>
    <source>
        <strain evidence="4">1383</strain>
    </source>
</reference>
<dbReference type="GO" id="GO:0046872">
    <property type="term" value="F:metal ion binding"/>
    <property type="evidence" value="ECO:0007669"/>
    <property type="project" value="InterPro"/>
</dbReference>
<dbReference type="PANTHER" id="PTHR11496">
    <property type="entry name" value="ALCOHOL DEHYDROGENASE"/>
    <property type="match status" value="1"/>
</dbReference>
<feature type="domain" description="Fe-containing alcohol dehydrogenase-like C-terminal" evidence="3">
    <location>
        <begin position="191"/>
        <end position="292"/>
    </location>
</feature>
<dbReference type="GO" id="GO:0004022">
    <property type="term" value="F:alcohol dehydrogenase (NAD+) activity"/>
    <property type="evidence" value="ECO:0007669"/>
    <property type="project" value="TreeGrafter"/>
</dbReference>
<dbReference type="AlphaFoldDB" id="A0A9D1HCP6"/>
<evidence type="ECO:0000259" key="3">
    <source>
        <dbReference type="Pfam" id="PF25137"/>
    </source>
</evidence>
<feature type="domain" description="Alcohol dehydrogenase iron-type/glycerol dehydrogenase GldA" evidence="2">
    <location>
        <begin position="11"/>
        <end position="177"/>
    </location>
</feature>
<sequence>MKFKNFPQVSRVCFGRGSLDQVSELLEPHRKGDAPFIFFIDNFFNGKTEFTSRFPLKGRDEIVFVDVNPHEPSTWQVDELRDYLKNKFGEVSGVIGVGGGATMDISKAVALMMTNPGSSADYQGWDLIKVPGVFHMAIPTLSGTGAEVSRTAVLIGPEKKLGLNSDYTPFDQVLLDPSLIHDVPKNQRFFTGMDNYIHCVESLNGSYLNAFSKAYGEKAQEMCLNAFLRTDTWTEQCDEDLMMASWMGGMSIAYSQVGAAHALSYGLAVVYGVRHGAGCCIAFNQLADIYPEGVANFHKMLDKWQIDLPRGVCKNATEEQMNLMIKVSSGMVPLWENCLGKDWQKIMTPERMRELYSKM</sequence>
<evidence type="ECO:0000313" key="4">
    <source>
        <dbReference type="EMBL" id="HIT98517.1"/>
    </source>
</evidence>
<dbReference type="InterPro" id="IPR001670">
    <property type="entry name" value="ADH_Fe/GldA"/>
</dbReference>